<keyword evidence="1" id="KW-0472">Membrane</keyword>
<reference evidence="2 3" key="1">
    <citation type="journal article" date="2016" name="Nat. Commun.">
        <title>Thousands of microbial genomes shed light on interconnected biogeochemical processes in an aquifer system.</title>
        <authorList>
            <person name="Anantharaman K."/>
            <person name="Brown C.T."/>
            <person name="Hug L.A."/>
            <person name="Sharon I."/>
            <person name="Castelle C.J."/>
            <person name="Probst A.J."/>
            <person name="Thomas B.C."/>
            <person name="Singh A."/>
            <person name="Wilkins M.J."/>
            <person name="Karaoz U."/>
            <person name="Brodie E.L."/>
            <person name="Williams K.H."/>
            <person name="Hubbard S.S."/>
            <person name="Banfield J.F."/>
        </authorList>
    </citation>
    <scope>NUCLEOTIDE SEQUENCE [LARGE SCALE GENOMIC DNA]</scope>
</reference>
<protein>
    <submittedName>
        <fullName evidence="2">Uncharacterized protein</fullName>
    </submittedName>
</protein>
<dbReference type="Proteomes" id="UP000176939">
    <property type="component" value="Unassembled WGS sequence"/>
</dbReference>
<proteinExistence type="predicted"/>
<name>A0A1F7X886_9BACT</name>
<organism evidence="2 3">
    <name type="scientific">Candidatus Woesebacteria bacterium RBG_13_36_22</name>
    <dbReference type="NCBI Taxonomy" id="1802478"/>
    <lineage>
        <taxon>Bacteria</taxon>
        <taxon>Candidatus Woeseibacteriota</taxon>
    </lineage>
</organism>
<sequence>MTSLTRISIIARKIIRYGIFGVILFIIARSTILTGIRIYRHFYPEPPPPPTVKFNKLPKLPFPEKQNPEGITYTLETPNGELPVFSTQAKVYFMPKLSPYFGSLDEAKVKARKLGFSGNVTSESETVYKFSNPKVPSELKINIVTGVFSISYNLSSDSSPIEKKPPIAEVAAAQVKSFLSSGGLLPEDLSGPVKPEFLKIENQQLVQTIALSDANLIKVNLFRKSFEDLPSLTANPDQADVWFIVSGSNLKEKQIVAGEFHHFPVEESNNSTYPIKTSQQAWQELQENKAYIAKLGTNENNNKITVRRVYLAYFDPPMATDFYQPIIVFEGDGGFVAYIPAVTSDYYGE</sequence>
<dbReference type="EMBL" id="MGFQ01000005">
    <property type="protein sequence ID" value="OGM10555.1"/>
    <property type="molecule type" value="Genomic_DNA"/>
</dbReference>
<feature type="transmembrane region" description="Helical" evidence="1">
    <location>
        <begin position="14"/>
        <end position="39"/>
    </location>
</feature>
<dbReference type="AlphaFoldDB" id="A0A1F7X886"/>
<comment type="caution">
    <text evidence="2">The sequence shown here is derived from an EMBL/GenBank/DDBJ whole genome shotgun (WGS) entry which is preliminary data.</text>
</comment>
<keyword evidence="1" id="KW-0812">Transmembrane</keyword>
<evidence type="ECO:0000256" key="1">
    <source>
        <dbReference type="SAM" id="Phobius"/>
    </source>
</evidence>
<gene>
    <name evidence="2" type="ORF">A2Z67_04125</name>
</gene>
<evidence type="ECO:0000313" key="3">
    <source>
        <dbReference type="Proteomes" id="UP000176939"/>
    </source>
</evidence>
<accession>A0A1F7X886</accession>
<keyword evidence="1" id="KW-1133">Transmembrane helix</keyword>
<evidence type="ECO:0000313" key="2">
    <source>
        <dbReference type="EMBL" id="OGM10555.1"/>
    </source>
</evidence>